<sequence length="31" mass="3381">MSLKAGIIGLILVMLFMIIYYRLPGVLASLA</sequence>
<reference evidence="2" key="1">
    <citation type="journal article" date="2014" name="Front. Microbiol.">
        <title>High frequency of phylogenetically diverse reductive dehalogenase-homologous genes in deep subseafloor sedimentary metagenomes.</title>
        <authorList>
            <person name="Kawai M."/>
            <person name="Futagami T."/>
            <person name="Toyoda A."/>
            <person name="Takaki Y."/>
            <person name="Nishi S."/>
            <person name="Hori S."/>
            <person name="Arai W."/>
            <person name="Tsubouchi T."/>
            <person name="Morono Y."/>
            <person name="Uchiyama I."/>
            <person name="Ito T."/>
            <person name="Fujiyama A."/>
            <person name="Inagaki F."/>
            <person name="Takami H."/>
        </authorList>
    </citation>
    <scope>NUCLEOTIDE SEQUENCE</scope>
    <source>
        <strain evidence="2">Expedition CK06-06</strain>
    </source>
</reference>
<name>X1CQW6_9ZZZZ</name>
<keyword evidence="1" id="KW-0812">Transmembrane</keyword>
<proteinExistence type="predicted"/>
<feature type="non-terminal residue" evidence="2">
    <location>
        <position position="31"/>
    </location>
</feature>
<organism evidence="2">
    <name type="scientific">marine sediment metagenome</name>
    <dbReference type="NCBI Taxonomy" id="412755"/>
    <lineage>
        <taxon>unclassified sequences</taxon>
        <taxon>metagenomes</taxon>
        <taxon>ecological metagenomes</taxon>
    </lineage>
</organism>
<accession>X1CQW6</accession>
<feature type="transmembrane region" description="Helical" evidence="1">
    <location>
        <begin position="6"/>
        <end position="23"/>
    </location>
</feature>
<evidence type="ECO:0000256" key="1">
    <source>
        <dbReference type="SAM" id="Phobius"/>
    </source>
</evidence>
<protein>
    <submittedName>
        <fullName evidence="2">Uncharacterized protein</fullName>
    </submittedName>
</protein>
<comment type="caution">
    <text evidence="2">The sequence shown here is derived from an EMBL/GenBank/DDBJ whole genome shotgun (WGS) entry which is preliminary data.</text>
</comment>
<dbReference type="AlphaFoldDB" id="X1CQW6"/>
<dbReference type="EMBL" id="BART01039116">
    <property type="protein sequence ID" value="GAH10821.1"/>
    <property type="molecule type" value="Genomic_DNA"/>
</dbReference>
<keyword evidence="1" id="KW-1133">Transmembrane helix</keyword>
<gene>
    <name evidence="2" type="ORF">S01H4_64482</name>
</gene>
<evidence type="ECO:0000313" key="2">
    <source>
        <dbReference type="EMBL" id="GAH10821.1"/>
    </source>
</evidence>
<keyword evidence="1" id="KW-0472">Membrane</keyword>